<keyword evidence="3" id="KW-1185">Reference proteome</keyword>
<protein>
    <recommendedName>
        <fullName evidence="4">VanZ-like domain-containing protein</fullName>
    </recommendedName>
</protein>
<keyword evidence="1" id="KW-0472">Membrane</keyword>
<evidence type="ECO:0008006" key="4">
    <source>
        <dbReference type="Google" id="ProtNLM"/>
    </source>
</evidence>
<evidence type="ECO:0000313" key="2">
    <source>
        <dbReference type="EMBL" id="MBP2472701.1"/>
    </source>
</evidence>
<dbReference type="EMBL" id="JAGIOO010000001">
    <property type="protein sequence ID" value="MBP2472701.1"/>
    <property type="molecule type" value="Genomic_DNA"/>
</dbReference>
<comment type="caution">
    <text evidence="2">The sequence shown here is derived from an EMBL/GenBank/DDBJ whole genome shotgun (WGS) entry which is preliminary data.</text>
</comment>
<keyword evidence="1" id="KW-0812">Transmembrane</keyword>
<feature type="transmembrane region" description="Helical" evidence="1">
    <location>
        <begin position="14"/>
        <end position="34"/>
    </location>
</feature>
<feature type="transmembrane region" description="Helical" evidence="1">
    <location>
        <begin position="82"/>
        <end position="105"/>
    </location>
</feature>
<accession>A0ABS5A8R5</accession>
<feature type="transmembrane region" description="Helical" evidence="1">
    <location>
        <begin position="112"/>
        <end position="129"/>
    </location>
</feature>
<keyword evidence="1" id="KW-1133">Transmembrane helix</keyword>
<feature type="transmembrane region" description="Helical" evidence="1">
    <location>
        <begin position="141"/>
        <end position="161"/>
    </location>
</feature>
<gene>
    <name evidence="2" type="ORF">JOF53_001573</name>
</gene>
<reference evidence="2 3" key="1">
    <citation type="submission" date="2021-03" db="EMBL/GenBank/DDBJ databases">
        <title>Sequencing the genomes of 1000 actinobacteria strains.</title>
        <authorList>
            <person name="Klenk H.-P."/>
        </authorList>
    </citation>
    <scope>NUCLEOTIDE SEQUENCE [LARGE SCALE GENOMIC DNA]</scope>
    <source>
        <strain evidence="2 3">DSM 44580</strain>
    </source>
</reference>
<organism evidence="2 3">
    <name type="scientific">Crossiella equi</name>
    <dbReference type="NCBI Taxonomy" id="130796"/>
    <lineage>
        <taxon>Bacteria</taxon>
        <taxon>Bacillati</taxon>
        <taxon>Actinomycetota</taxon>
        <taxon>Actinomycetes</taxon>
        <taxon>Pseudonocardiales</taxon>
        <taxon>Pseudonocardiaceae</taxon>
        <taxon>Crossiella</taxon>
    </lineage>
</organism>
<name>A0ABS5A8R5_9PSEU</name>
<dbReference type="Proteomes" id="UP001519363">
    <property type="component" value="Unassembled WGS sequence"/>
</dbReference>
<proteinExistence type="predicted"/>
<evidence type="ECO:0000256" key="1">
    <source>
        <dbReference type="SAM" id="Phobius"/>
    </source>
</evidence>
<feature type="transmembrane region" description="Helical" evidence="1">
    <location>
        <begin position="173"/>
        <end position="192"/>
    </location>
</feature>
<dbReference type="RefSeq" id="WP_209706547.1">
    <property type="nucleotide sequence ID" value="NZ_JAGIOO010000001.1"/>
</dbReference>
<sequence>MPGVIAAFLRDQPAALPVFAVLVLVAGLVGWLVGRGGRGRGWAVVLLGVSGALVVATALTPSRGGGGAFGVCRVAVPGPEPVLTTSGVLGLALFVPVCLVAVLVFRRVWLTLAAGAVAAVAVEVGHALVPALGKACDTDHLLVHLLGVLVGTVLGGVATGFRRAAPPRFPRLPWLVAGAVAVVCTALTAVLVRPAVDTPVPEPVTASREQDDLLRDTARRFLGPEAGHQLREVRPVEDKTLLIATLTSGGTSRGTVYLDWPAGEVTAAEFTPPLAPSPNPVDATAARDIATLLARTHFPWALAAELRVQPTPSGDFSASWRQHRDGILLPLRADLLLDKQGALVQFSTAKIPAPPLCAVTITQSQAETTATTARPGRQVARGELVARQVNNQWTPVWSLGLVPLNGSPEQVFIHACDGRVLQDTEVR</sequence>
<evidence type="ECO:0000313" key="3">
    <source>
        <dbReference type="Proteomes" id="UP001519363"/>
    </source>
</evidence>
<feature type="transmembrane region" description="Helical" evidence="1">
    <location>
        <begin position="41"/>
        <end position="62"/>
    </location>
</feature>